<feature type="region of interest" description="Disordered" evidence="1">
    <location>
        <begin position="1240"/>
        <end position="1317"/>
    </location>
</feature>
<feature type="region of interest" description="Disordered" evidence="1">
    <location>
        <begin position="95"/>
        <end position="167"/>
    </location>
</feature>
<name>A0A2V1DWQ5_9PLEO</name>
<evidence type="ECO:0000256" key="1">
    <source>
        <dbReference type="SAM" id="MobiDB-lite"/>
    </source>
</evidence>
<feature type="compositionally biased region" description="Low complexity" evidence="1">
    <location>
        <begin position="1456"/>
        <end position="1468"/>
    </location>
</feature>
<keyword evidence="3" id="KW-1185">Reference proteome</keyword>
<dbReference type="EMBL" id="KZ805344">
    <property type="protein sequence ID" value="PVI02362.1"/>
    <property type="molecule type" value="Genomic_DNA"/>
</dbReference>
<feature type="compositionally biased region" description="Basic and acidic residues" evidence="1">
    <location>
        <begin position="1420"/>
        <end position="1433"/>
    </location>
</feature>
<feature type="region of interest" description="Disordered" evidence="1">
    <location>
        <begin position="875"/>
        <end position="1173"/>
    </location>
</feature>
<feature type="region of interest" description="Disordered" evidence="1">
    <location>
        <begin position="184"/>
        <end position="213"/>
    </location>
</feature>
<protein>
    <submittedName>
        <fullName evidence="2">Uncharacterized protein</fullName>
    </submittedName>
</protein>
<proteinExistence type="predicted"/>
<feature type="compositionally biased region" description="Acidic residues" evidence="1">
    <location>
        <begin position="134"/>
        <end position="156"/>
    </location>
</feature>
<feature type="region of interest" description="Disordered" evidence="1">
    <location>
        <begin position="1"/>
        <end position="39"/>
    </location>
</feature>
<feature type="compositionally biased region" description="Polar residues" evidence="1">
    <location>
        <begin position="1256"/>
        <end position="1270"/>
    </location>
</feature>
<feature type="compositionally biased region" description="Low complexity" evidence="1">
    <location>
        <begin position="1125"/>
        <end position="1135"/>
    </location>
</feature>
<feature type="compositionally biased region" description="Low complexity" evidence="1">
    <location>
        <begin position="1151"/>
        <end position="1160"/>
    </location>
</feature>
<sequence>MPKGKPKAKNPDLYEDEDSDEVQERKNAPQAVAHARGGRWEIKDHLKTGTHWDDMPHVDLKRAVEDAGLYTKDMGKVAMIHALAKKDRIDEMEARAAERERRKKRKMIELQKRRKERERIRKKEDRQRRRNEGEDYVSDTTESESDGVNIETDDESYTTGATPTSSSLSFVYPAQRLRIYEWPYESKPPTDPPATPSTSSPLNSPQTPVSPWSALHDEINPELHPKKLPYAVMKLVTTTSKEKLELPGRQYPEEVGPDFVPPLSEHAKDCARNGVLYGQLQRAVIERGTDWAKRTIVQWWNGRMYLNLPPRGASKKVLADVYAKWNKKKKRGHKQEKGKGRGIDKVEPKRRAAQRLQDQRQKMLDIYAVSEYRPPICYVPSYLDFPLMDDDEDVEKSIDNLFYIRFTDMDLPHYYFWSIPGEWEDPTQPNPEWLNSGMESVQHQTVDPSSQITASHHDDHVNVSLHNTSGPSSRTILVKKAAPRKFRLSSVPPKTSKYKTALWGIEKDLFNKGCAIVLKEARERWVREGKVQEWKHLIRNLPGLYPAGRLPTSPPVNPPKVRSLAEKLAAIEVPSELRPIESIVGDEPWTRDDEAYWHIVHMPTDAEDNEQALLRKMNSPTTPYALERRISEEMPMVTSWISKIPATTYSPSFPPSRKASTLSTVSSLNLRQRERMAWEDLFLHNVETDSLLSTTIEQMPVAELKHNLYLMMKKIQASHHHHHGQFDHQCEVCLQNLGARRRSSLERHYQQHETKAIDRCPFCGAEWNKWPSEAKASHIFFHHSYQEQRNENDSRRRRSSTISNGINALYAIPRSRTRSSMRSKTGGTDTTSKSTTTKRKMSKVSFSPVTVERRVAYNDAGNNYDADVSSITTLSPRRSSLKRPSLEVGPQKMPHKSRLKIDTNVDASSKTMSGKHRGVKRTAAAAAGYENTDDTSVTAVSPKNVDTLKRRSVKGTKGEERANRASNAQHADARKGGVENLENNDDSISVSRKKRKKSTAMEKTVCDVNSEASHPKDTTGRKRKRSLTDDGNDAGEIRKNDTSVGDSHTSQDEKTSSRTGSIQPKSPKLRRLDSKGSPKSQASSTPTARRTSSSRKSSTVEKNPDFLDSLPPKTKATPSKRKVVPKTPSPTSNSSRKSKSPKEIALETKKSAATTALASRRASKQEQKPKTTILGRPYVEPLVLAPARRWSKKSGGGLSDILSPPTPHPAAESQKSDHSAIIHTQNLDLSDDQLADTLRRGRRSSAPTPSPTLTSHRASSISTQFTNLSPTLIDPITPPIQAKPRKASQTKKPTSSVPIDTGKTKRRHSYDVPYSEPRLIVPPNTPANRLVMKQKRQRARSIASFQSSSDSTVLDNAGGLAQSLDIAELSDKIKEIERQTLKGTTAGRGKRGKGEGDAVKDSVEITAASVASAKRKGKPKKGDDGKTGKDGGGRKRAAKSKSNVAPRPQPTRKSARLAAGAKAAVLRG</sequence>
<feature type="region of interest" description="Disordered" evidence="1">
    <location>
        <begin position="786"/>
        <end position="805"/>
    </location>
</feature>
<evidence type="ECO:0000313" key="3">
    <source>
        <dbReference type="Proteomes" id="UP000244855"/>
    </source>
</evidence>
<dbReference type="OrthoDB" id="3791520at2759"/>
<organism evidence="2 3">
    <name type="scientific">Periconia macrospinosa</name>
    <dbReference type="NCBI Taxonomy" id="97972"/>
    <lineage>
        <taxon>Eukaryota</taxon>
        <taxon>Fungi</taxon>
        <taxon>Dikarya</taxon>
        <taxon>Ascomycota</taxon>
        <taxon>Pezizomycotina</taxon>
        <taxon>Dothideomycetes</taxon>
        <taxon>Pleosporomycetidae</taxon>
        <taxon>Pleosporales</taxon>
        <taxon>Massarineae</taxon>
        <taxon>Periconiaceae</taxon>
        <taxon>Periconia</taxon>
    </lineage>
</organism>
<feature type="compositionally biased region" description="Polar residues" evidence="1">
    <location>
        <begin position="157"/>
        <end position="167"/>
    </location>
</feature>
<feature type="compositionally biased region" description="Low complexity" evidence="1">
    <location>
        <begin position="822"/>
        <end position="835"/>
    </location>
</feature>
<feature type="compositionally biased region" description="Low complexity" evidence="1">
    <location>
        <begin position="196"/>
        <end position="207"/>
    </location>
</feature>
<feature type="region of interest" description="Disordered" evidence="1">
    <location>
        <begin position="1191"/>
        <end position="1218"/>
    </location>
</feature>
<feature type="compositionally biased region" description="Basic and acidic residues" evidence="1">
    <location>
        <begin position="1392"/>
        <end position="1403"/>
    </location>
</feature>
<feature type="region of interest" description="Disordered" evidence="1">
    <location>
        <begin position="814"/>
        <end position="846"/>
    </location>
</feature>
<feature type="compositionally biased region" description="Low complexity" evidence="1">
    <location>
        <begin position="1244"/>
        <end position="1255"/>
    </location>
</feature>
<feature type="compositionally biased region" description="Basic and acidic residues" evidence="1">
    <location>
        <begin position="1140"/>
        <end position="1150"/>
    </location>
</feature>
<gene>
    <name evidence="2" type="ORF">DM02DRAFT_670649</name>
</gene>
<feature type="compositionally biased region" description="Low complexity" evidence="1">
    <location>
        <begin position="1080"/>
        <end position="1097"/>
    </location>
</feature>
<accession>A0A2V1DWQ5</accession>
<dbReference type="Proteomes" id="UP000244855">
    <property type="component" value="Unassembled WGS sequence"/>
</dbReference>
<reference evidence="2 3" key="1">
    <citation type="journal article" date="2018" name="Sci. Rep.">
        <title>Comparative genomics provides insights into the lifestyle and reveals functional heterogeneity of dark septate endophytic fungi.</title>
        <authorList>
            <person name="Knapp D.G."/>
            <person name="Nemeth J.B."/>
            <person name="Barry K."/>
            <person name="Hainaut M."/>
            <person name="Henrissat B."/>
            <person name="Johnson J."/>
            <person name="Kuo A."/>
            <person name="Lim J.H.P."/>
            <person name="Lipzen A."/>
            <person name="Nolan M."/>
            <person name="Ohm R.A."/>
            <person name="Tamas L."/>
            <person name="Grigoriev I.V."/>
            <person name="Spatafora J.W."/>
            <person name="Nagy L.G."/>
            <person name="Kovacs G.M."/>
        </authorList>
    </citation>
    <scope>NUCLEOTIDE SEQUENCE [LARGE SCALE GENOMIC DNA]</scope>
    <source>
        <strain evidence="2 3">DSE2036</strain>
    </source>
</reference>
<feature type="compositionally biased region" description="Basic and acidic residues" evidence="1">
    <location>
        <begin position="107"/>
        <end position="133"/>
    </location>
</feature>
<evidence type="ECO:0000313" key="2">
    <source>
        <dbReference type="EMBL" id="PVI02362.1"/>
    </source>
</evidence>
<feature type="region of interest" description="Disordered" evidence="1">
    <location>
        <begin position="1380"/>
        <end position="1468"/>
    </location>
</feature>